<proteinExistence type="predicted"/>
<dbReference type="InterPro" id="IPR058240">
    <property type="entry name" value="rSAM_sf"/>
</dbReference>
<evidence type="ECO:0000313" key="9">
    <source>
        <dbReference type="Proteomes" id="UP000064967"/>
    </source>
</evidence>
<dbReference type="InterPro" id="IPR006158">
    <property type="entry name" value="Cobalamin-bd"/>
</dbReference>
<dbReference type="SFLD" id="SFLDG01082">
    <property type="entry name" value="B12-binding_domain_containing"/>
    <property type="match status" value="1"/>
</dbReference>
<dbReference type="SUPFAM" id="SSF102114">
    <property type="entry name" value="Radical SAM enzymes"/>
    <property type="match status" value="1"/>
</dbReference>
<dbReference type="Gene3D" id="3.80.30.20">
    <property type="entry name" value="tm_1862 like domain"/>
    <property type="match status" value="1"/>
</dbReference>
<keyword evidence="2" id="KW-0949">S-adenosyl-L-methionine</keyword>
<accession>A0A0K1Q3E6</accession>
<keyword evidence="3" id="KW-0479">Metal-binding</keyword>
<evidence type="ECO:0000256" key="5">
    <source>
        <dbReference type="ARBA" id="ARBA00023014"/>
    </source>
</evidence>
<evidence type="ECO:0000313" key="8">
    <source>
        <dbReference type="EMBL" id="AKV00371.1"/>
    </source>
</evidence>
<name>A0A0K1Q3E6_9BACT</name>
<evidence type="ECO:0000256" key="1">
    <source>
        <dbReference type="ARBA" id="ARBA00001966"/>
    </source>
</evidence>
<dbReference type="GO" id="GO:0046872">
    <property type="term" value="F:metal ion binding"/>
    <property type="evidence" value="ECO:0007669"/>
    <property type="project" value="UniProtKB-KW"/>
</dbReference>
<protein>
    <submittedName>
        <fullName evidence="8">Radical SAM domain protein</fullName>
    </submittedName>
</protein>
<dbReference type="GO" id="GO:0051536">
    <property type="term" value="F:iron-sulfur cluster binding"/>
    <property type="evidence" value="ECO:0007669"/>
    <property type="project" value="UniProtKB-KW"/>
</dbReference>
<dbReference type="RefSeq" id="WP_146651673.1">
    <property type="nucleotide sequence ID" value="NZ_CP012333.1"/>
</dbReference>
<evidence type="ECO:0000259" key="6">
    <source>
        <dbReference type="PROSITE" id="PS51332"/>
    </source>
</evidence>
<dbReference type="GO" id="GO:0003824">
    <property type="term" value="F:catalytic activity"/>
    <property type="evidence" value="ECO:0007669"/>
    <property type="project" value="InterPro"/>
</dbReference>
<dbReference type="STRING" id="1391654.AKJ09_07034"/>
<dbReference type="InterPro" id="IPR023404">
    <property type="entry name" value="rSAM_horseshoe"/>
</dbReference>
<feature type="domain" description="B12-binding" evidence="6">
    <location>
        <begin position="1"/>
        <end position="133"/>
    </location>
</feature>
<dbReference type="OrthoDB" id="9762608at2"/>
<evidence type="ECO:0000259" key="7">
    <source>
        <dbReference type="PROSITE" id="PS51918"/>
    </source>
</evidence>
<keyword evidence="5" id="KW-0411">Iron-sulfur</keyword>
<dbReference type="Gene3D" id="3.40.50.280">
    <property type="entry name" value="Cobalamin-binding domain"/>
    <property type="match status" value="1"/>
</dbReference>
<dbReference type="KEGG" id="llu:AKJ09_07034"/>
<dbReference type="PROSITE" id="PS51918">
    <property type="entry name" value="RADICAL_SAM"/>
    <property type="match status" value="1"/>
</dbReference>
<gene>
    <name evidence="8" type="ORF">AKJ09_07034</name>
</gene>
<evidence type="ECO:0000256" key="4">
    <source>
        <dbReference type="ARBA" id="ARBA00023004"/>
    </source>
</evidence>
<sequence>MTHVALVGPEIEENLSLRYIASSLAARGHTSDIVAFNGPTDFGPAIARIMETNPAVVGISLAFQWRASDFFAFAVALREAGFRGHVTAGGHFGTFAAREILTDFPEFDSICVQEAEETFATLTDHVGTGRALEGIAGLWLRDAGGTAYSTGHPALPDLATLPWPDRRGEPAACFGHGIAPLVSSRGCYAKCSFCCIAAWHEQSLPGKRYRLRDVDDVAAEMVEMQRTRGIDIFVFHDDNFFVPGHRKNIDRFNALADALERRGIGDFATVVKARPTDVTPAVFEVLKKRLRAIRCYIGIETDADQGLSTLQRWAQSKQNHRAIEVARSLDLYACFNMLLFDPDTTVESIETNLAFMRFAPEFPSNFGRVELYAGTPLLARMAAEGRCRGDYLSWDYTLGDARAERVFQLSMRCFDERNFGVDALANRIMGTRFDIEVFRHFHPDLFRQEWAEEGKALSRAMTLSGADSLERIVRFVKDGGSASAEEALVAEETTKLRAAEDAVRGNARDLARTLLATVKRGKPLTWIGDRVATPLQKAREVA</sequence>
<dbReference type="PROSITE" id="PS51332">
    <property type="entry name" value="B12_BINDING"/>
    <property type="match status" value="1"/>
</dbReference>
<feature type="domain" description="Radical SAM core" evidence="7">
    <location>
        <begin position="173"/>
        <end position="417"/>
    </location>
</feature>
<dbReference type="SMART" id="SM00729">
    <property type="entry name" value="Elp3"/>
    <property type="match status" value="1"/>
</dbReference>
<dbReference type="InterPro" id="IPR007197">
    <property type="entry name" value="rSAM"/>
</dbReference>
<dbReference type="SFLD" id="SFLDS00029">
    <property type="entry name" value="Radical_SAM"/>
    <property type="match status" value="1"/>
</dbReference>
<dbReference type="GO" id="GO:0005829">
    <property type="term" value="C:cytosol"/>
    <property type="evidence" value="ECO:0007669"/>
    <property type="project" value="TreeGrafter"/>
</dbReference>
<dbReference type="Pfam" id="PF02310">
    <property type="entry name" value="B12-binding"/>
    <property type="match status" value="1"/>
</dbReference>
<dbReference type="PANTHER" id="PTHR43409">
    <property type="entry name" value="ANAEROBIC MAGNESIUM-PROTOPORPHYRIN IX MONOMETHYL ESTER CYCLASE-RELATED"/>
    <property type="match status" value="1"/>
</dbReference>
<dbReference type="GO" id="GO:0031419">
    <property type="term" value="F:cobalamin binding"/>
    <property type="evidence" value="ECO:0007669"/>
    <property type="project" value="InterPro"/>
</dbReference>
<dbReference type="Pfam" id="PF04055">
    <property type="entry name" value="Radical_SAM"/>
    <property type="match status" value="1"/>
</dbReference>
<reference evidence="8 9" key="1">
    <citation type="submission" date="2015-08" db="EMBL/GenBank/DDBJ databases">
        <authorList>
            <person name="Babu N.S."/>
            <person name="Beckwith C.J."/>
            <person name="Beseler K.G."/>
            <person name="Brison A."/>
            <person name="Carone J.V."/>
            <person name="Caskin T.P."/>
            <person name="Diamond M."/>
            <person name="Durham M.E."/>
            <person name="Foxe J.M."/>
            <person name="Go M."/>
            <person name="Henderson B.A."/>
            <person name="Jones I.B."/>
            <person name="McGettigan J.A."/>
            <person name="Micheletti S.J."/>
            <person name="Nasrallah M.E."/>
            <person name="Ortiz D."/>
            <person name="Piller C.R."/>
            <person name="Privatt S.R."/>
            <person name="Schneider S.L."/>
            <person name="Sharp S."/>
            <person name="Smith T.C."/>
            <person name="Stanton J.D."/>
            <person name="Ullery H.E."/>
            <person name="Wilson R.J."/>
            <person name="Serrano M.G."/>
            <person name="Buck G."/>
            <person name="Lee V."/>
            <person name="Wang Y."/>
            <person name="Carvalho R."/>
            <person name="Voegtly L."/>
            <person name="Shi R."/>
            <person name="Duckworth R."/>
            <person name="Johnson A."/>
            <person name="Loviza R."/>
            <person name="Walstead R."/>
            <person name="Shah Z."/>
            <person name="Kiflezghi M."/>
            <person name="Wade K."/>
            <person name="Ball S.L."/>
            <person name="Bradley K.W."/>
            <person name="Asai D.J."/>
            <person name="Bowman C.A."/>
            <person name="Russell D.A."/>
            <person name="Pope W.H."/>
            <person name="Jacobs-Sera D."/>
            <person name="Hendrix R.W."/>
            <person name="Hatfull G.F."/>
        </authorList>
    </citation>
    <scope>NUCLEOTIDE SEQUENCE [LARGE SCALE GENOMIC DNA]</scope>
    <source>
        <strain evidence="8 9">DSM 27648</strain>
    </source>
</reference>
<organism evidence="8 9">
    <name type="scientific">Labilithrix luteola</name>
    <dbReference type="NCBI Taxonomy" id="1391654"/>
    <lineage>
        <taxon>Bacteria</taxon>
        <taxon>Pseudomonadati</taxon>
        <taxon>Myxococcota</taxon>
        <taxon>Polyangia</taxon>
        <taxon>Polyangiales</taxon>
        <taxon>Labilitrichaceae</taxon>
        <taxon>Labilithrix</taxon>
    </lineage>
</organism>
<dbReference type="InterPro" id="IPR051198">
    <property type="entry name" value="BchE-like"/>
</dbReference>
<evidence type="ECO:0000256" key="2">
    <source>
        <dbReference type="ARBA" id="ARBA00022691"/>
    </source>
</evidence>
<keyword evidence="4" id="KW-0408">Iron</keyword>
<evidence type="ECO:0000256" key="3">
    <source>
        <dbReference type="ARBA" id="ARBA00022723"/>
    </source>
</evidence>
<keyword evidence="9" id="KW-1185">Reference proteome</keyword>
<dbReference type="EMBL" id="CP012333">
    <property type="protein sequence ID" value="AKV00371.1"/>
    <property type="molecule type" value="Genomic_DNA"/>
</dbReference>
<comment type="cofactor">
    <cofactor evidence="1">
        <name>[4Fe-4S] cluster</name>
        <dbReference type="ChEBI" id="CHEBI:49883"/>
    </cofactor>
</comment>
<dbReference type="InterPro" id="IPR006638">
    <property type="entry name" value="Elp3/MiaA/NifB-like_rSAM"/>
</dbReference>
<dbReference type="AlphaFoldDB" id="A0A0K1Q3E6"/>
<dbReference type="Proteomes" id="UP000064967">
    <property type="component" value="Chromosome"/>
</dbReference>
<dbReference type="PANTHER" id="PTHR43409:SF7">
    <property type="entry name" value="BLL1977 PROTEIN"/>
    <property type="match status" value="1"/>
</dbReference>